<sequence>MAEETKVQAAAAAEAPAEVAKAIADTAEKVVAESKKTARRTRAATTRRAKREEVSEKAARKTVRRSTRGTSRKTRAAARKAAPKAARTAQKRIETVTNNFFNGFDAVPAFAPFQTMFADANERSQDFVKRGQKVAEQFADLARANVEAVVEAGRLASEGARSIGQDVVATSRDGVEQAADAIRSLAEAKSPTEYLQLQGDFARASFDRMVAETSKLTESMVKLAGEAFQPLSNRATANAERFNTLVA</sequence>
<gene>
    <name evidence="3" type="ORF">GCM10022276_23930</name>
</gene>
<reference evidence="4" key="1">
    <citation type="journal article" date="2019" name="Int. J. Syst. Evol. Microbiol.">
        <title>The Global Catalogue of Microorganisms (GCM) 10K type strain sequencing project: providing services to taxonomists for standard genome sequencing and annotation.</title>
        <authorList>
            <consortium name="The Broad Institute Genomics Platform"/>
            <consortium name="The Broad Institute Genome Sequencing Center for Infectious Disease"/>
            <person name="Wu L."/>
            <person name="Ma J."/>
        </authorList>
    </citation>
    <scope>NUCLEOTIDE SEQUENCE [LARGE SCALE GENOMIC DNA]</scope>
    <source>
        <strain evidence="4">JCM 17543</strain>
    </source>
</reference>
<feature type="compositionally biased region" description="Basic residues" evidence="1">
    <location>
        <begin position="60"/>
        <end position="82"/>
    </location>
</feature>
<evidence type="ECO:0000313" key="4">
    <source>
        <dbReference type="Proteomes" id="UP001500827"/>
    </source>
</evidence>
<protein>
    <recommendedName>
        <fullName evidence="2">Phasin domain-containing protein</fullName>
    </recommendedName>
</protein>
<organism evidence="3 4">
    <name type="scientific">Sphingomonas limnosediminicola</name>
    <dbReference type="NCBI Taxonomy" id="940133"/>
    <lineage>
        <taxon>Bacteria</taxon>
        <taxon>Pseudomonadati</taxon>
        <taxon>Pseudomonadota</taxon>
        <taxon>Alphaproteobacteria</taxon>
        <taxon>Sphingomonadales</taxon>
        <taxon>Sphingomonadaceae</taxon>
        <taxon>Sphingomonas</taxon>
    </lineage>
</organism>
<keyword evidence="4" id="KW-1185">Reference proteome</keyword>
<feature type="region of interest" description="Disordered" evidence="1">
    <location>
        <begin position="31"/>
        <end position="89"/>
    </location>
</feature>
<feature type="compositionally biased region" description="Basic residues" evidence="1">
    <location>
        <begin position="37"/>
        <end position="49"/>
    </location>
</feature>
<dbReference type="RefSeq" id="WP_344699929.1">
    <property type="nucleotide sequence ID" value="NZ_BAABBM010000001.1"/>
</dbReference>
<accession>A0ABP7LNJ7</accession>
<dbReference type="NCBIfam" id="TIGR01841">
    <property type="entry name" value="phasin"/>
    <property type="match status" value="1"/>
</dbReference>
<evidence type="ECO:0000313" key="3">
    <source>
        <dbReference type="EMBL" id="GAA3904531.1"/>
    </source>
</evidence>
<feature type="domain" description="Phasin" evidence="2">
    <location>
        <begin position="136"/>
        <end position="234"/>
    </location>
</feature>
<evidence type="ECO:0000259" key="2">
    <source>
        <dbReference type="Pfam" id="PF09361"/>
    </source>
</evidence>
<feature type="compositionally biased region" description="Basic and acidic residues" evidence="1">
    <location>
        <begin position="50"/>
        <end position="59"/>
    </location>
</feature>
<dbReference type="Proteomes" id="UP001500827">
    <property type="component" value="Unassembled WGS sequence"/>
</dbReference>
<comment type="caution">
    <text evidence="3">The sequence shown here is derived from an EMBL/GenBank/DDBJ whole genome shotgun (WGS) entry which is preliminary data.</text>
</comment>
<dbReference type="InterPro" id="IPR018968">
    <property type="entry name" value="Phasin"/>
</dbReference>
<dbReference type="EMBL" id="BAABBM010000001">
    <property type="protein sequence ID" value="GAA3904531.1"/>
    <property type="molecule type" value="Genomic_DNA"/>
</dbReference>
<dbReference type="Pfam" id="PF09361">
    <property type="entry name" value="Phasin_2"/>
    <property type="match status" value="1"/>
</dbReference>
<dbReference type="InterPro" id="IPR010127">
    <property type="entry name" value="Phasin_subfam-1"/>
</dbReference>
<proteinExistence type="predicted"/>
<name>A0ABP7LNJ7_9SPHN</name>
<evidence type="ECO:0000256" key="1">
    <source>
        <dbReference type="SAM" id="MobiDB-lite"/>
    </source>
</evidence>